<protein>
    <recommendedName>
        <fullName evidence="2">C2 domain-containing protein</fullName>
    </recommendedName>
</protein>
<dbReference type="AlphaFoldDB" id="A0A3R7PDT2"/>
<proteinExistence type="predicted"/>
<evidence type="ECO:0000313" key="3">
    <source>
        <dbReference type="EMBL" id="ROT67669.1"/>
    </source>
</evidence>
<dbReference type="SUPFAM" id="SSF49562">
    <property type="entry name" value="C2 domain (Calcium/lipid-binding domain, CaLB)"/>
    <property type="match status" value="1"/>
</dbReference>
<name>A0A3R7PDT2_PENVA</name>
<dbReference type="InterPro" id="IPR035892">
    <property type="entry name" value="C2_domain_sf"/>
</dbReference>
<dbReference type="Proteomes" id="UP000283509">
    <property type="component" value="Unassembled WGS sequence"/>
</dbReference>
<evidence type="ECO:0000256" key="1">
    <source>
        <dbReference type="SAM" id="MobiDB-lite"/>
    </source>
</evidence>
<accession>A0A3R7PDT2</accession>
<comment type="caution">
    <text evidence="3">The sequence shown here is derived from an EMBL/GenBank/DDBJ whole genome shotgun (WGS) entry which is preliminary data.</text>
</comment>
<reference evidence="3 4" key="1">
    <citation type="submission" date="2018-04" db="EMBL/GenBank/DDBJ databases">
        <authorList>
            <person name="Zhang X."/>
            <person name="Yuan J."/>
            <person name="Li F."/>
            <person name="Xiang J."/>
        </authorList>
    </citation>
    <scope>NUCLEOTIDE SEQUENCE [LARGE SCALE GENOMIC DNA]</scope>
    <source>
        <tissue evidence="3">Muscle</tissue>
    </source>
</reference>
<evidence type="ECO:0000313" key="4">
    <source>
        <dbReference type="Proteomes" id="UP000283509"/>
    </source>
</evidence>
<feature type="domain" description="C2" evidence="2">
    <location>
        <begin position="1"/>
        <end position="104"/>
    </location>
</feature>
<dbReference type="PANTHER" id="PTHR46980">
    <property type="entry name" value="TRICALBIN-1-RELATED"/>
    <property type="match status" value="1"/>
</dbReference>
<gene>
    <name evidence="3" type="ORF">C7M84_014234</name>
</gene>
<reference evidence="3 4" key="2">
    <citation type="submission" date="2019-01" db="EMBL/GenBank/DDBJ databases">
        <title>The decoding of complex shrimp genome reveals the adaptation for benthos swimmer, frequently molting mechanism and breeding impact on genome.</title>
        <authorList>
            <person name="Sun Y."/>
            <person name="Gao Y."/>
            <person name="Yu Y."/>
        </authorList>
    </citation>
    <scope>NUCLEOTIDE SEQUENCE [LARGE SCALE GENOMIC DNA]</scope>
    <source>
        <tissue evidence="3">Muscle</tissue>
    </source>
</reference>
<dbReference type="InterPro" id="IPR000008">
    <property type="entry name" value="C2_dom"/>
</dbReference>
<dbReference type="SMART" id="SM00239">
    <property type="entry name" value="C2"/>
    <property type="match status" value="1"/>
</dbReference>
<feature type="region of interest" description="Disordered" evidence="1">
    <location>
        <begin position="154"/>
        <end position="191"/>
    </location>
</feature>
<dbReference type="PANTHER" id="PTHR46980:SF2">
    <property type="entry name" value="TRICALBIN-1-RELATED"/>
    <property type="match status" value="1"/>
</dbReference>
<dbReference type="Gene3D" id="2.60.40.150">
    <property type="entry name" value="C2 domain"/>
    <property type="match status" value="1"/>
</dbReference>
<dbReference type="InterPro" id="IPR052455">
    <property type="entry name" value="Tricalbin_domain"/>
</dbReference>
<evidence type="ECO:0000259" key="2">
    <source>
        <dbReference type="PROSITE" id="PS50004"/>
    </source>
</evidence>
<dbReference type="PROSITE" id="PS50004">
    <property type="entry name" value="C2"/>
    <property type="match status" value="1"/>
</dbReference>
<dbReference type="Pfam" id="PF00168">
    <property type="entry name" value="C2"/>
    <property type="match status" value="1"/>
</dbReference>
<dbReference type="EMBL" id="QCYY01002783">
    <property type="protein sequence ID" value="ROT67669.1"/>
    <property type="molecule type" value="Genomic_DNA"/>
</dbReference>
<sequence length="257" mass="27369">MSLEIHVVRASNLQNLENFGKSDPYVTVDFQGEKKKTEVKSGTLDPEWDETLKWELGSKAPRADGCIDITVKDYERIGRNKVLGKATIALRNLIHATPGTPIDYELGLLDAQDSPTVGTLTMKVSYTPPPGAAGAASGGPTVGAMAARSAAVTSELADGEGQSTGGTDLPNGFPAEESAKAAESSGRKRDKVKAGLKRITGHKAKASSKYSTSFRYSLPGLLGAASWTRRRLAQDSHLRAERAPLTTLCRMHANTNC</sequence>
<keyword evidence="4" id="KW-1185">Reference proteome</keyword>
<organism evidence="3 4">
    <name type="scientific">Penaeus vannamei</name>
    <name type="common">Whiteleg shrimp</name>
    <name type="synonym">Litopenaeus vannamei</name>
    <dbReference type="NCBI Taxonomy" id="6689"/>
    <lineage>
        <taxon>Eukaryota</taxon>
        <taxon>Metazoa</taxon>
        <taxon>Ecdysozoa</taxon>
        <taxon>Arthropoda</taxon>
        <taxon>Crustacea</taxon>
        <taxon>Multicrustacea</taxon>
        <taxon>Malacostraca</taxon>
        <taxon>Eumalacostraca</taxon>
        <taxon>Eucarida</taxon>
        <taxon>Decapoda</taxon>
        <taxon>Dendrobranchiata</taxon>
        <taxon>Penaeoidea</taxon>
        <taxon>Penaeidae</taxon>
        <taxon>Penaeus</taxon>
    </lineage>
</organism>